<proteinExistence type="predicted"/>
<dbReference type="RefSeq" id="WP_250140316.1">
    <property type="nucleotide sequence ID" value="NZ_JALIQP010000002.1"/>
</dbReference>
<dbReference type="AlphaFoldDB" id="A0ABD5PRA4"/>
<evidence type="ECO:0000313" key="3">
    <source>
        <dbReference type="Proteomes" id="UP001595898"/>
    </source>
</evidence>
<comment type="caution">
    <text evidence="2">The sequence shown here is derived from an EMBL/GenBank/DDBJ whole genome shotgun (WGS) entry which is preliminary data.</text>
</comment>
<accession>A0ABD5PRA4</accession>
<evidence type="ECO:0000256" key="1">
    <source>
        <dbReference type="SAM" id="MobiDB-lite"/>
    </source>
</evidence>
<keyword evidence="3" id="KW-1185">Reference proteome</keyword>
<reference evidence="2 3" key="1">
    <citation type="journal article" date="2019" name="Int. J. Syst. Evol. Microbiol.">
        <title>The Global Catalogue of Microorganisms (GCM) 10K type strain sequencing project: providing services to taxonomists for standard genome sequencing and annotation.</title>
        <authorList>
            <consortium name="The Broad Institute Genomics Platform"/>
            <consortium name="The Broad Institute Genome Sequencing Center for Infectious Disease"/>
            <person name="Wu L."/>
            <person name="Ma J."/>
        </authorList>
    </citation>
    <scope>NUCLEOTIDE SEQUENCE [LARGE SCALE GENOMIC DNA]</scope>
    <source>
        <strain evidence="2 3">WLHS5</strain>
    </source>
</reference>
<dbReference type="Proteomes" id="UP001595898">
    <property type="component" value="Unassembled WGS sequence"/>
</dbReference>
<name>A0ABD5PRA4_9EURY</name>
<organism evidence="2 3">
    <name type="scientific">Halosolutus amylolyticus</name>
    <dbReference type="NCBI Taxonomy" id="2932267"/>
    <lineage>
        <taxon>Archaea</taxon>
        <taxon>Methanobacteriati</taxon>
        <taxon>Methanobacteriota</taxon>
        <taxon>Stenosarchaea group</taxon>
        <taxon>Halobacteria</taxon>
        <taxon>Halobacteriales</taxon>
        <taxon>Natrialbaceae</taxon>
        <taxon>Halosolutus</taxon>
    </lineage>
</organism>
<sequence length="257" mass="28133">MEPASTSLEHLLDRLVTGTERLLRTIATDASDETVASTATELWEVVDEVEDLLGTIDFERLPDAVEASVLPELLNLDELPDAIREKDPDVMLDLSTIRQVVTLRELWNTVDLVEFGKEARQLRTELEDVVDLGALETGGDSEAATEIETFVEEEKGNATNAAIQQEAKKAAKKARKGVIDGHSTFEDLYGSSQRGTGYAGRKPVSKNPTAVSSVPYGPLPASVSTRVSTVPANVRHARVDALPRIYGRRWRTGAPRR</sequence>
<gene>
    <name evidence="2" type="ORF">ACFO5R_13805</name>
</gene>
<protein>
    <submittedName>
        <fullName evidence="2">Uncharacterized protein</fullName>
    </submittedName>
</protein>
<dbReference type="EMBL" id="JBHSFA010000007">
    <property type="protein sequence ID" value="MFC4542998.1"/>
    <property type="molecule type" value="Genomic_DNA"/>
</dbReference>
<evidence type="ECO:0000313" key="2">
    <source>
        <dbReference type="EMBL" id="MFC4542998.1"/>
    </source>
</evidence>
<feature type="region of interest" description="Disordered" evidence="1">
    <location>
        <begin position="192"/>
        <end position="211"/>
    </location>
</feature>